<evidence type="ECO:0000313" key="11">
    <source>
        <dbReference type="Proteomes" id="UP000528918"/>
    </source>
</evidence>
<feature type="transmembrane region" description="Helical" evidence="8">
    <location>
        <begin position="5"/>
        <end position="23"/>
    </location>
</feature>
<evidence type="ECO:0000256" key="3">
    <source>
        <dbReference type="ARBA" id="ARBA00022475"/>
    </source>
</evidence>
<keyword evidence="4" id="KW-0997">Cell inner membrane</keyword>
<dbReference type="Gene3D" id="1.20.1250.20">
    <property type="entry name" value="MFS general substrate transporter like domains"/>
    <property type="match status" value="2"/>
</dbReference>
<feature type="transmembrane region" description="Helical" evidence="8">
    <location>
        <begin position="200"/>
        <end position="220"/>
    </location>
</feature>
<feature type="transmembrane region" description="Helical" evidence="8">
    <location>
        <begin position="287"/>
        <end position="307"/>
    </location>
</feature>
<gene>
    <name evidence="10" type="ORF">HZS79_08490</name>
</gene>
<dbReference type="PIRSF" id="PIRSF004925">
    <property type="entry name" value="HcaT"/>
    <property type="match status" value="1"/>
</dbReference>
<dbReference type="NCBIfam" id="NF037955">
    <property type="entry name" value="mfs"/>
    <property type="match status" value="1"/>
</dbReference>
<evidence type="ECO:0000256" key="6">
    <source>
        <dbReference type="ARBA" id="ARBA00022989"/>
    </source>
</evidence>
<protein>
    <submittedName>
        <fullName evidence="10">MFS transporter</fullName>
    </submittedName>
</protein>
<dbReference type="PANTHER" id="PTHR23522">
    <property type="entry name" value="BLL5896 PROTEIN"/>
    <property type="match status" value="1"/>
</dbReference>
<dbReference type="SUPFAM" id="SSF103473">
    <property type="entry name" value="MFS general substrate transporter"/>
    <property type="match status" value="1"/>
</dbReference>
<feature type="transmembrane region" description="Helical" evidence="8">
    <location>
        <begin position="264"/>
        <end position="281"/>
    </location>
</feature>
<keyword evidence="7 8" id="KW-0472">Membrane</keyword>
<comment type="subcellular location">
    <subcellularLocation>
        <location evidence="1">Cell inner membrane</location>
        <topology evidence="1">Multi-pass membrane protein</topology>
    </subcellularLocation>
</comment>
<accession>A0ABX2STP3</accession>
<feature type="transmembrane region" description="Helical" evidence="8">
    <location>
        <begin position="150"/>
        <end position="169"/>
    </location>
</feature>
<keyword evidence="11" id="KW-1185">Reference proteome</keyword>
<feature type="transmembrane region" description="Helical" evidence="8">
    <location>
        <begin position="124"/>
        <end position="144"/>
    </location>
</feature>
<evidence type="ECO:0000256" key="8">
    <source>
        <dbReference type="SAM" id="Phobius"/>
    </source>
</evidence>
<dbReference type="InterPro" id="IPR036259">
    <property type="entry name" value="MFS_trans_sf"/>
</dbReference>
<comment type="caution">
    <text evidence="10">The sequence shown here is derived from an EMBL/GenBank/DDBJ whole genome shotgun (WGS) entry which is preliminary data.</text>
</comment>
<dbReference type="EMBL" id="JACCDD010000004">
    <property type="protein sequence ID" value="NYS44980.1"/>
    <property type="molecule type" value="Genomic_DNA"/>
</dbReference>
<feature type="domain" description="Major facilitator superfamily associated" evidence="9">
    <location>
        <begin position="3"/>
        <end position="354"/>
    </location>
</feature>
<sequence>MYLVYLFYFAAEGILYPFWPIWLKSIGYSHGEIGVLLGAAYWPQIFVGLSLAYLADWRFCQLRLASIAALLSTLCIALFYLPHNSYLYLALAALYGGMWNSVLPLSETYLLAKERKKEIDYGRVRAVGSLSFIVLSICGGGLLTLFGQNIVPSLVATCMALTALSCSFLSKTHPNKIVTPEAEIRKHHPPDWRKLRHHPALLLCFCSAGLIQLSHCLYFVTASNYWLQLGYSSTWVGIFWAVAVIAEIIYFALSGGVLRKVSPLTVIMLSGLFAALRWALALFESSLVLILFGQLLHALSFGAYHSAVMRYIRDYAPSSLHTLTQGLYYSVAVALPMGLMIPIVGWLFDNIAIHAYYLMVAFALSGALTAYLATRLKGEKHG</sequence>
<keyword evidence="2" id="KW-0813">Transport</keyword>
<evidence type="ECO:0000313" key="10">
    <source>
        <dbReference type="EMBL" id="NYS44980.1"/>
    </source>
</evidence>
<dbReference type="InterPro" id="IPR026032">
    <property type="entry name" value="HcaT-like"/>
</dbReference>
<evidence type="ECO:0000256" key="5">
    <source>
        <dbReference type="ARBA" id="ARBA00022692"/>
    </source>
</evidence>
<dbReference type="InterPro" id="IPR024989">
    <property type="entry name" value="MFS_assoc_dom"/>
</dbReference>
<dbReference type="Pfam" id="PF12832">
    <property type="entry name" value="MFS_1_like"/>
    <property type="match status" value="1"/>
</dbReference>
<feature type="transmembrane region" description="Helical" evidence="8">
    <location>
        <begin position="232"/>
        <end position="252"/>
    </location>
</feature>
<dbReference type="RefSeq" id="WP_179927598.1">
    <property type="nucleotide sequence ID" value="NZ_JACCDD010000004.1"/>
</dbReference>
<dbReference type="PANTHER" id="PTHR23522:SF10">
    <property type="entry name" value="3-PHENYLPROPIONIC ACID TRANSPORTER-RELATED"/>
    <property type="match status" value="1"/>
</dbReference>
<feature type="transmembrane region" description="Helical" evidence="8">
    <location>
        <begin position="354"/>
        <end position="373"/>
    </location>
</feature>
<proteinExistence type="predicted"/>
<evidence type="ECO:0000256" key="4">
    <source>
        <dbReference type="ARBA" id="ARBA00022519"/>
    </source>
</evidence>
<keyword evidence="3" id="KW-1003">Cell membrane</keyword>
<evidence type="ECO:0000256" key="7">
    <source>
        <dbReference type="ARBA" id="ARBA00023136"/>
    </source>
</evidence>
<organism evidence="10 11">
    <name type="scientific">Vreelandella zhaodongensis</name>
    <name type="common">Halomonas zhaodongensis</name>
    <dbReference type="NCBI Taxonomy" id="1176240"/>
    <lineage>
        <taxon>Bacteria</taxon>
        <taxon>Pseudomonadati</taxon>
        <taxon>Pseudomonadota</taxon>
        <taxon>Gammaproteobacteria</taxon>
        <taxon>Oceanospirillales</taxon>
        <taxon>Halomonadaceae</taxon>
        <taxon>Vreelandella</taxon>
    </lineage>
</organism>
<feature type="transmembrane region" description="Helical" evidence="8">
    <location>
        <begin position="327"/>
        <end position="348"/>
    </location>
</feature>
<name>A0ABX2STP3_VREZH</name>
<feature type="transmembrane region" description="Helical" evidence="8">
    <location>
        <begin position="35"/>
        <end position="55"/>
    </location>
</feature>
<evidence type="ECO:0000256" key="2">
    <source>
        <dbReference type="ARBA" id="ARBA00022448"/>
    </source>
</evidence>
<feature type="transmembrane region" description="Helical" evidence="8">
    <location>
        <begin position="62"/>
        <end position="81"/>
    </location>
</feature>
<reference evidence="10 11" key="1">
    <citation type="journal article" date="2013" name="Antonie Van Leeuwenhoek">
        <title>Halomonas zhaodongensis sp. nov., a slightly halophilic bacterium isolated from saline-alkaline soils in Zhaodong, China.</title>
        <authorList>
            <person name="Jiang J."/>
            <person name="Pan Y."/>
            <person name="Meng L."/>
            <person name="Hu S."/>
            <person name="Zhang X."/>
            <person name="Hu B."/>
            <person name="Meng J."/>
            <person name="Li C."/>
            <person name="Huang H."/>
            <person name="Wang K."/>
            <person name="Su T."/>
        </authorList>
    </citation>
    <scope>NUCLEOTIDE SEQUENCE [LARGE SCALE GENOMIC DNA]</scope>
    <source>
        <strain evidence="10 11">NEAU-ST10-25</strain>
    </source>
</reference>
<keyword evidence="6 8" id="KW-1133">Transmembrane helix</keyword>
<evidence type="ECO:0000256" key="1">
    <source>
        <dbReference type="ARBA" id="ARBA00004429"/>
    </source>
</evidence>
<dbReference type="Proteomes" id="UP000528918">
    <property type="component" value="Unassembled WGS sequence"/>
</dbReference>
<evidence type="ECO:0000259" key="9">
    <source>
        <dbReference type="Pfam" id="PF12832"/>
    </source>
</evidence>
<feature type="transmembrane region" description="Helical" evidence="8">
    <location>
        <begin position="87"/>
        <end position="112"/>
    </location>
</feature>
<keyword evidence="5 8" id="KW-0812">Transmembrane</keyword>